<dbReference type="AlphaFoldDB" id="A0A9N9JNA5"/>
<feature type="non-terminal residue" evidence="1">
    <location>
        <position position="183"/>
    </location>
</feature>
<comment type="caution">
    <text evidence="1">The sequence shown here is derived from an EMBL/GenBank/DDBJ whole genome shotgun (WGS) entry which is preliminary data.</text>
</comment>
<evidence type="ECO:0000313" key="1">
    <source>
        <dbReference type="EMBL" id="CAG8789947.1"/>
    </source>
</evidence>
<proteinExistence type="predicted"/>
<gene>
    <name evidence="1" type="ORF">DERYTH_LOCUS21208</name>
</gene>
<name>A0A9N9JNA5_9GLOM</name>
<sequence length="183" mass="21242">DTIINGYPVLVKYVEPSEESYCPNEKSAAWIEKHVMTCHYITQVIKCDDPSCSSIDISDNTTHFGGFLLSILIEEKLTPPDANLQYFPFDWYCPTINKSINEYLCSYCNQYYALKKVLKIHTRKYKKSNLSKEPVLNIQDYESSETIQVDEAVLEDLLETYSQQMQVLEKLIADLVLIFDWDI</sequence>
<organism evidence="1 2">
    <name type="scientific">Dentiscutata erythropus</name>
    <dbReference type="NCBI Taxonomy" id="1348616"/>
    <lineage>
        <taxon>Eukaryota</taxon>
        <taxon>Fungi</taxon>
        <taxon>Fungi incertae sedis</taxon>
        <taxon>Mucoromycota</taxon>
        <taxon>Glomeromycotina</taxon>
        <taxon>Glomeromycetes</taxon>
        <taxon>Diversisporales</taxon>
        <taxon>Gigasporaceae</taxon>
        <taxon>Dentiscutata</taxon>
    </lineage>
</organism>
<dbReference type="Proteomes" id="UP000789405">
    <property type="component" value="Unassembled WGS sequence"/>
</dbReference>
<accession>A0A9N9JNA5</accession>
<reference evidence="1" key="1">
    <citation type="submission" date="2021-06" db="EMBL/GenBank/DDBJ databases">
        <authorList>
            <person name="Kallberg Y."/>
            <person name="Tangrot J."/>
            <person name="Rosling A."/>
        </authorList>
    </citation>
    <scope>NUCLEOTIDE SEQUENCE</scope>
    <source>
        <strain evidence="1">MA453B</strain>
    </source>
</reference>
<protein>
    <submittedName>
        <fullName evidence="1">20938_t:CDS:1</fullName>
    </submittedName>
</protein>
<evidence type="ECO:0000313" key="2">
    <source>
        <dbReference type="Proteomes" id="UP000789405"/>
    </source>
</evidence>
<keyword evidence="2" id="KW-1185">Reference proteome</keyword>
<dbReference type="EMBL" id="CAJVPY010026552">
    <property type="protein sequence ID" value="CAG8789947.1"/>
    <property type="molecule type" value="Genomic_DNA"/>
</dbReference>